<dbReference type="InterPro" id="IPR036388">
    <property type="entry name" value="WH-like_DNA-bd_sf"/>
</dbReference>
<evidence type="ECO:0000256" key="2">
    <source>
        <dbReference type="ARBA" id="ARBA00023125"/>
    </source>
</evidence>
<dbReference type="InterPro" id="IPR050707">
    <property type="entry name" value="HTH_MetabolicPath_Reg"/>
</dbReference>
<evidence type="ECO:0000259" key="5">
    <source>
        <dbReference type="PROSITE" id="PS51078"/>
    </source>
</evidence>
<dbReference type="RefSeq" id="WP_049989215.1">
    <property type="nucleotide sequence ID" value="NZ_FOIS01000005.1"/>
</dbReference>
<dbReference type="AlphaFoldDB" id="A0A1I0QTF7"/>
<dbReference type="PROSITE" id="PS51077">
    <property type="entry name" value="HTH_ICLR"/>
    <property type="match status" value="1"/>
</dbReference>
<protein>
    <submittedName>
        <fullName evidence="6">Transcriptional regulator, IclR family</fullName>
    </submittedName>
</protein>
<keyword evidence="7" id="KW-1185">Reference proteome</keyword>
<dbReference type="PROSITE" id="PS51078">
    <property type="entry name" value="ICLR_ED"/>
    <property type="match status" value="1"/>
</dbReference>
<dbReference type="InterPro" id="IPR005471">
    <property type="entry name" value="Tscrpt_reg_IclR_N"/>
</dbReference>
<dbReference type="Pfam" id="PF09339">
    <property type="entry name" value="HTH_IclR"/>
    <property type="match status" value="1"/>
</dbReference>
<keyword evidence="2" id="KW-0238">DNA-binding</keyword>
<dbReference type="SUPFAM" id="SSF55781">
    <property type="entry name" value="GAF domain-like"/>
    <property type="match status" value="1"/>
</dbReference>
<gene>
    <name evidence="6" type="ORF">SAMN05216285_3880</name>
</gene>
<evidence type="ECO:0000256" key="3">
    <source>
        <dbReference type="ARBA" id="ARBA00023163"/>
    </source>
</evidence>
<dbReference type="Gene3D" id="1.10.10.10">
    <property type="entry name" value="Winged helix-like DNA-binding domain superfamily/Winged helix DNA-binding domain"/>
    <property type="match status" value="1"/>
</dbReference>
<dbReference type="PANTHER" id="PTHR30136">
    <property type="entry name" value="HELIX-TURN-HELIX TRANSCRIPTIONAL REGULATOR, ICLR FAMILY"/>
    <property type="match status" value="1"/>
</dbReference>
<keyword evidence="1" id="KW-0805">Transcription regulation</keyword>
<dbReference type="Gene3D" id="3.30.450.40">
    <property type="match status" value="1"/>
</dbReference>
<feature type="domain" description="IclR-ED" evidence="5">
    <location>
        <begin position="70"/>
        <end position="262"/>
    </location>
</feature>
<sequence length="268" mass="30255">MKDRTRDPMLKTTARSLALVDQIRKCGGAKLPQLADDLSLAKSTVYKHAMTLYEHGYLVKEDDYYYIGPKFLSLGEHARSRKPGYQIADKAVRELTDATDEEVDFVIEDHGRIITISESYHKWVKYPGEGESNRYRARMGTYYPMHATATGKAILAALPRARVEAILDRWGLPAKTDNTITARRDFFEELDRITERGYAVDDEEFADGLRSVGMAVTRPDGTIIGAMSVSGPSYRVTGEVLEQGIIPELERTVESFERRLAKNRPDES</sequence>
<dbReference type="GO" id="GO:0003700">
    <property type="term" value="F:DNA-binding transcription factor activity"/>
    <property type="evidence" value="ECO:0007669"/>
    <property type="project" value="TreeGrafter"/>
</dbReference>
<dbReference type="SMART" id="SM00346">
    <property type="entry name" value="HTH_ICLR"/>
    <property type="match status" value="1"/>
</dbReference>
<dbReference type="SUPFAM" id="SSF46785">
    <property type="entry name" value="Winged helix' DNA-binding domain"/>
    <property type="match status" value="1"/>
</dbReference>
<name>A0A1I0QTF7_9EURY</name>
<dbReference type="PANTHER" id="PTHR30136:SF35">
    <property type="entry name" value="HTH-TYPE TRANSCRIPTIONAL REGULATOR RV1719"/>
    <property type="match status" value="1"/>
</dbReference>
<evidence type="ECO:0000313" key="7">
    <source>
        <dbReference type="Proteomes" id="UP000183275"/>
    </source>
</evidence>
<dbReference type="EMBL" id="FOIS01000005">
    <property type="protein sequence ID" value="SEW30635.1"/>
    <property type="molecule type" value="Genomic_DNA"/>
</dbReference>
<dbReference type="InterPro" id="IPR036390">
    <property type="entry name" value="WH_DNA-bd_sf"/>
</dbReference>
<proteinExistence type="predicted"/>
<dbReference type="GO" id="GO:0045892">
    <property type="term" value="P:negative regulation of DNA-templated transcription"/>
    <property type="evidence" value="ECO:0007669"/>
    <property type="project" value="TreeGrafter"/>
</dbReference>
<feature type="domain" description="HTH iclR-type" evidence="4">
    <location>
        <begin position="10"/>
        <end position="69"/>
    </location>
</feature>
<dbReference type="Proteomes" id="UP000183275">
    <property type="component" value="Unassembled WGS sequence"/>
</dbReference>
<evidence type="ECO:0000313" key="6">
    <source>
        <dbReference type="EMBL" id="SEW30635.1"/>
    </source>
</evidence>
<keyword evidence="3" id="KW-0804">Transcription</keyword>
<dbReference type="GO" id="GO:0003677">
    <property type="term" value="F:DNA binding"/>
    <property type="evidence" value="ECO:0007669"/>
    <property type="project" value="UniProtKB-KW"/>
</dbReference>
<accession>A0A1I0QTF7</accession>
<evidence type="ECO:0000259" key="4">
    <source>
        <dbReference type="PROSITE" id="PS51077"/>
    </source>
</evidence>
<reference evidence="7" key="1">
    <citation type="submission" date="2016-10" db="EMBL/GenBank/DDBJ databases">
        <authorList>
            <person name="Varghese N."/>
        </authorList>
    </citation>
    <scope>NUCLEOTIDE SEQUENCE [LARGE SCALE GENOMIC DNA]</scope>
    <source>
        <strain evidence="7">CGMCC 1.12284</strain>
    </source>
</reference>
<dbReference type="InterPro" id="IPR029016">
    <property type="entry name" value="GAF-like_dom_sf"/>
</dbReference>
<evidence type="ECO:0000256" key="1">
    <source>
        <dbReference type="ARBA" id="ARBA00023015"/>
    </source>
</evidence>
<dbReference type="Pfam" id="PF01614">
    <property type="entry name" value="IclR_C"/>
    <property type="match status" value="1"/>
</dbReference>
<organism evidence="6 7">
    <name type="scientific">Natrinema salifodinae</name>
    <dbReference type="NCBI Taxonomy" id="1202768"/>
    <lineage>
        <taxon>Archaea</taxon>
        <taxon>Methanobacteriati</taxon>
        <taxon>Methanobacteriota</taxon>
        <taxon>Stenosarchaea group</taxon>
        <taxon>Halobacteria</taxon>
        <taxon>Halobacteriales</taxon>
        <taxon>Natrialbaceae</taxon>
        <taxon>Natrinema</taxon>
    </lineage>
</organism>
<dbReference type="InterPro" id="IPR014757">
    <property type="entry name" value="Tscrpt_reg_IclR_C"/>
</dbReference>
<dbReference type="OrthoDB" id="14763at2157"/>